<dbReference type="InterPro" id="IPR003594">
    <property type="entry name" value="HATPase_dom"/>
</dbReference>
<gene>
    <name evidence="3" type="ORF">GCM10017557_17910</name>
</gene>
<dbReference type="Gene3D" id="3.30.565.10">
    <property type="entry name" value="Histidine kinase-like ATPase, C-terminal domain"/>
    <property type="match status" value="1"/>
</dbReference>
<dbReference type="AlphaFoldDB" id="A0A7G1NWA1"/>
<dbReference type="PANTHER" id="PTHR35526:SF3">
    <property type="entry name" value="ANTI-SIGMA-F FACTOR RSBW"/>
    <property type="match status" value="1"/>
</dbReference>
<dbReference type="EMBL" id="AP023440">
    <property type="protein sequence ID" value="BCL26932.1"/>
    <property type="molecule type" value="Genomic_DNA"/>
</dbReference>
<keyword evidence="3" id="KW-0547">Nucleotide-binding</keyword>
<name>A0A7G1NWA1_9ACTN</name>
<protein>
    <submittedName>
        <fullName evidence="3">ATP-binding protein</fullName>
    </submittedName>
</protein>
<keyword evidence="3" id="KW-0067">ATP-binding</keyword>
<dbReference type="SUPFAM" id="SSF55874">
    <property type="entry name" value="ATPase domain of HSP90 chaperone/DNA topoisomerase II/histidine kinase"/>
    <property type="match status" value="1"/>
</dbReference>
<keyword evidence="1" id="KW-0808">Transferase</keyword>
<proteinExistence type="predicted"/>
<dbReference type="InterPro" id="IPR050267">
    <property type="entry name" value="Anti-sigma-factor_SerPK"/>
</dbReference>
<sequence length="146" mass="15214">MESVGRSGAGPSGAHAIAATVSLNGDGACIAEARHFAAGFLTRARTDHGVPLSARAVDLTQLVVSELVTNAHKYAPGPTLMELRIVDAMVAVTVRDSVRNRPVAHSVDPHRVGRHGLEIVKAVAHEFRIDVEPAGKSVTASIALAD</sequence>
<evidence type="ECO:0000313" key="3">
    <source>
        <dbReference type="EMBL" id="BCL26932.1"/>
    </source>
</evidence>
<dbReference type="Pfam" id="PF13581">
    <property type="entry name" value="HATPase_c_2"/>
    <property type="match status" value="1"/>
</dbReference>
<dbReference type="GO" id="GO:0004674">
    <property type="term" value="F:protein serine/threonine kinase activity"/>
    <property type="evidence" value="ECO:0007669"/>
    <property type="project" value="UniProtKB-KW"/>
</dbReference>
<dbReference type="KEGG" id="sgm:GCM10017557_17910"/>
<dbReference type="CDD" id="cd16936">
    <property type="entry name" value="HATPase_RsbW-like"/>
    <property type="match status" value="1"/>
</dbReference>
<dbReference type="OrthoDB" id="4304137at2"/>
<feature type="domain" description="Histidine kinase/HSP90-like ATPase" evidence="2">
    <location>
        <begin position="31"/>
        <end position="141"/>
    </location>
</feature>
<dbReference type="RefSeq" id="WP_055518363.1">
    <property type="nucleotide sequence ID" value="NZ_AP023440.1"/>
</dbReference>
<dbReference type="PANTHER" id="PTHR35526">
    <property type="entry name" value="ANTI-SIGMA-F FACTOR RSBW-RELATED"/>
    <property type="match status" value="1"/>
</dbReference>
<dbReference type="Proteomes" id="UP000516444">
    <property type="component" value="Chromosome"/>
</dbReference>
<dbReference type="InterPro" id="IPR036890">
    <property type="entry name" value="HATPase_C_sf"/>
</dbReference>
<evidence type="ECO:0000256" key="1">
    <source>
        <dbReference type="ARBA" id="ARBA00022527"/>
    </source>
</evidence>
<keyword evidence="1" id="KW-0723">Serine/threonine-protein kinase</keyword>
<keyword evidence="4" id="KW-1185">Reference proteome</keyword>
<dbReference type="GO" id="GO:0005524">
    <property type="term" value="F:ATP binding"/>
    <property type="evidence" value="ECO:0007669"/>
    <property type="project" value="UniProtKB-KW"/>
</dbReference>
<reference evidence="3 4" key="1">
    <citation type="journal article" date="2014" name="Int. J. Syst. Evol. Microbiol.">
        <title>Complete genome sequence of Corynebacterium casei LMG S-19264T (=DSM 44701T), isolated from a smear-ripened cheese.</title>
        <authorList>
            <consortium name="US DOE Joint Genome Institute (JGI-PGF)"/>
            <person name="Walter F."/>
            <person name="Albersmeier A."/>
            <person name="Kalinowski J."/>
            <person name="Ruckert C."/>
        </authorList>
    </citation>
    <scope>NUCLEOTIDE SEQUENCE [LARGE SCALE GENOMIC DNA]</scope>
    <source>
        <strain evidence="3 4">JCM 4677</strain>
    </source>
</reference>
<accession>A0A7G1NWA1</accession>
<organism evidence="3 4">
    <name type="scientific">Streptomyces aurantiacus</name>
    <dbReference type="NCBI Taxonomy" id="47760"/>
    <lineage>
        <taxon>Bacteria</taxon>
        <taxon>Bacillati</taxon>
        <taxon>Actinomycetota</taxon>
        <taxon>Actinomycetes</taxon>
        <taxon>Kitasatosporales</taxon>
        <taxon>Streptomycetaceae</taxon>
        <taxon>Streptomyces</taxon>
        <taxon>Streptomyces aurantiacus group</taxon>
    </lineage>
</organism>
<evidence type="ECO:0000313" key="4">
    <source>
        <dbReference type="Proteomes" id="UP000516444"/>
    </source>
</evidence>
<evidence type="ECO:0000259" key="2">
    <source>
        <dbReference type="Pfam" id="PF13581"/>
    </source>
</evidence>
<keyword evidence="1" id="KW-0418">Kinase</keyword>